<keyword evidence="3 8" id="KW-0547">Nucleotide-binding</keyword>
<dbReference type="InterPro" id="IPR005728">
    <property type="entry name" value="RPE1"/>
</dbReference>
<evidence type="ECO:0000256" key="7">
    <source>
        <dbReference type="ARBA" id="ARBA00048478"/>
    </source>
</evidence>
<keyword evidence="11" id="KW-1185">Reference proteome</keyword>
<evidence type="ECO:0000256" key="2">
    <source>
        <dbReference type="ARBA" id="ARBA00022679"/>
    </source>
</evidence>
<keyword evidence="2 8" id="KW-0808">Transferase</keyword>
<evidence type="ECO:0000256" key="6">
    <source>
        <dbReference type="ARBA" id="ARBA00047615"/>
    </source>
</evidence>
<gene>
    <name evidence="8 10" type="primary">cmk</name>
    <name evidence="10" type="ORF">REISMN_05890</name>
</gene>
<protein>
    <recommendedName>
        <fullName evidence="8">Cytidylate kinase</fullName>
        <shortName evidence="8">CK</shortName>
        <ecNumber evidence="8">2.7.4.25</ecNumber>
    </recommendedName>
    <alternativeName>
        <fullName evidence="8">Cytidine monophosphate kinase</fullName>
        <shortName evidence="8">CMP kinase</shortName>
    </alternativeName>
</protein>
<evidence type="ECO:0000313" key="10">
    <source>
        <dbReference type="EMBL" id="KDO02621.1"/>
    </source>
</evidence>
<dbReference type="HAMAP" id="MF_00238">
    <property type="entry name" value="Cytidyl_kinase_type1"/>
    <property type="match status" value="1"/>
</dbReference>
<dbReference type="SUPFAM" id="SSF52540">
    <property type="entry name" value="P-loop containing nucleoside triphosphate hydrolases"/>
    <property type="match status" value="1"/>
</dbReference>
<organism evidence="10 11">
    <name type="scientific">Rickettsia tamurae subsp. buchneri</name>
    <dbReference type="NCBI Taxonomy" id="1462938"/>
    <lineage>
        <taxon>Bacteria</taxon>
        <taxon>Pseudomonadati</taxon>
        <taxon>Pseudomonadota</taxon>
        <taxon>Alphaproteobacteria</taxon>
        <taxon>Rickettsiales</taxon>
        <taxon>Rickettsiaceae</taxon>
        <taxon>Rickettsieae</taxon>
        <taxon>Rickettsia</taxon>
        <taxon>spotted fever group</taxon>
    </lineage>
</organism>
<evidence type="ECO:0000259" key="9">
    <source>
        <dbReference type="Pfam" id="PF02224"/>
    </source>
</evidence>
<evidence type="ECO:0000256" key="5">
    <source>
        <dbReference type="ARBA" id="ARBA00022840"/>
    </source>
</evidence>
<name>A0A8E0WL39_9RICK</name>
<dbReference type="GO" id="GO:0036431">
    <property type="term" value="F:dCMP kinase activity"/>
    <property type="evidence" value="ECO:0007669"/>
    <property type="project" value="InterPro"/>
</dbReference>
<dbReference type="InterPro" id="IPR003136">
    <property type="entry name" value="Cytidylate_kin"/>
</dbReference>
<dbReference type="NCBIfam" id="TIGR01045">
    <property type="entry name" value="RPE1"/>
    <property type="match status" value="1"/>
</dbReference>
<dbReference type="EMBL" id="JFKF01000124">
    <property type="protein sequence ID" value="KDO02621.1"/>
    <property type="molecule type" value="Genomic_DNA"/>
</dbReference>
<dbReference type="InterPro" id="IPR011994">
    <property type="entry name" value="Cytidylate_kinase_dom"/>
</dbReference>
<evidence type="ECO:0000256" key="1">
    <source>
        <dbReference type="ARBA" id="ARBA00009427"/>
    </source>
</evidence>
<comment type="caution">
    <text evidence="10">The sequence shown here is derived from an EMBL/GenBank/DDBJ whole genome shotgun (WGS) entry which is preliminary data.</text>
</comment>
<dbReference type="EC" id="2.7.4.25" evidence="8"/>
<keyword evidence="4 8" id="KW-0418">Kinase</keyword>
<keyword evidence="8" id="KW-0963">Cytoplasm</keyword>
<dbReference type="GO" id="GO:0005524">
    <property type="term" value="F:ATP binding"/>
    <property type="evidence" value="ECO:0007669"/>
    <property type="project" value="UniProtKB-UniRule"/>
</dbReference>
<dbReference type="Gene3D" id="3.40.50.300">
    <property type="entry name" value="P-loop containing nucleotide triphosphate hydrolases"/>
    <property type="match status" value="1"/>
</dbReference>
<dbReference type="GO" id="GO:0006220">
    <property type="term" value="P:pyrimidine nucleotide metabolic process"/>
    <property type="evidence" value="ECO:0007669"/>
    <property type="project" value="UniProtKB-UniRule"/>
</dbReference>
<comment type="similarity">
    <text evidence="1 8">Belongs to the cytidylate kinase family. Type 1 subfamily.</text>
</comment>
<dbReference type="Pfam" id="PF02224">
    <property type="entry name" value="Cytidylate_kin"/>
    <property type="match status" value="2"/>
</dbReference>
<dbReference type="Proteomes" id="UP000027161">
    <property type="component" value="Unassembled WGS sequence"/>
</dbReference>
<dbReference type="CDD" id="cd02020">
    <property type="entry name" value="CMPK"/>
    <property type="match status" value="1"/>
</dbReference>
<reference evidence="10 11" key="1">
    <citation type="submission" date="2014-02" db="EMBL/GenBank/DDBJ databases">
        <title>Draft genome sequence of Rickettsia buchneri sp. nov. ISO7T.</title>
        <authorList>
            <person name="Felsheim R.F."/>
            <person name="Kurtti T.J."/>
            <person name="Munderloh U.G."/>
        </authorList>
    </citation>
    <scope>NUCLEOTIDE SEQUENCE [LARGE SCALE GENOMIC DNA]</scope>
    <source>
        <strain evidence="10 11">ISO7</strain>
    </source>
</reference>
<evidence type="ECO:0000313" key="11">
    <source>
        <dbReference type="Proteomes" id="UP000027161"/>
    </source>
</evidence>
<feature type="domain" description="Cytidylate kinase" evidence="9">
    <location>
        <begin position="20"/>
        <end position="86"/>
    </location>
</feature>
<feature type="domain" description="Cytidylate kinase" evidence="9">
    <location>
        <begin position="132"/>
        <end position="267"/>
    </location>
</feature>
<evidence type="ECO:0000256" key="8">
    <source>
        <dbReference type="HAMAP-Rule" id="MF_00238"/>
    </source>
</evidence>
<sequence length="271" mass="30352">MNFMVDLKTKACDISQNFTISLDGPAASGKGTIGLILAKKFSLKYFQSSIVYRQLAFDCISQKIDITDIDAVIALSKELKLDNTRHLSKVAYREEFKGDTERSTAAYTRDRADASLGSTYKLPLEVEFGKMSNLDLENENIGDIASQIAVISEVRNNLNKYLINLVKTTPRIIMEGRDIGTVVAPDADLKIFITANPQIRAERRYKQLQAKGKTCILDEILRQIILRDKRDKERKAAPLLPASDALIIDTSELSAMEVVEEVTNYIKNKIT</sequence>
<evidence type="ECO:0000256" key="3">
    <source>
        <dbReference type="ARBA" id="ARBA00022741"/>
    </source>
</evidence>
<proteinExistence type="inferred from homology"/>
<dbReference type="InterPro" id="IPR027417">
    <property type="entry name" value="P-loop_NTPase"/>
</dbReference>
<evidence type="ECO:0000256" key="4">
    <source>
        <dbReference type="ARBA" id="ARBA00022777"/>
    </source>
</evidence>
<feature type="binding site" evidence="8">
    <location>
        <begin position="24"/>
        <end position="32"/>
    </location>
    <ligand>
        <name>ATP</name>
        <dbReference type="ChEBI" id="CHEBI:30616"/>
    </ligand>
</feature>
<dbReference type="GO" id="GO:0005737">
    <property type="term" value="C:cytoplasm"/>
    <property type="evidence" value="ECO:0007669"/>
    <property type="project" value="UniProtKB-SubCell"/>
</dbReference>
<comment type="catalytic activity">
    <reaction evidence="6 8">
        <text>dCMP + ATP = dCDP + ADP</text>
        <dbReference type="Rhea" id="RHEA:25094"/>
        <dbReference type="ChEBI" id="CHEBI:30616"/>
        <dbReference type="ChEBI" id="CHEBI:57566"/>
        <dbReference type="ChEBI" id="CHEBI:58593"/>
        <dbReference type="ChEBI" id="CHEBI:456216"/>
        <dbReference type="EC" id="2.7.4.25"/>
    </reaction>
</comment>
<comment type="catalytic activity">
    <reaction evidence="7 8">
        <text>CMP + ATP = CDP + ADP</text>
        <dbReference type="Rhea" id="RHEA:11600"/>
        <dbReference type="ChEBI" id="CHEBI:30616"/>
        <dbReference type="ChEBI" id="CHEBI:58069"/>
        <dbReference type="ChEBI" id="CHEBI:60377"/>
        <dbReference type="ChEBI" id="CHEBI:456216"/>
        <dbReference type="EC" id="2.7.4.25"/>
    </reaction>
</comment>
<dbReference type="AlphaFoldDB" id="A0A8E0WL39"/>
<keyword evidence="5 8" id="KW-0067">ATP-binding</keyword>
<comment type="subcellular location">
    <subcellularLocation>
        <location evidence="8">Cytoplasm</location>
    </subcellularLocation>
</comment>
<accession>A0A8E0WL39</accession>